<evidence type="ECO:0000313" key="4">
    <source>
        <dbReference type="Proteomes" id="UP000284250"/>
    </source>
</evidence>
<comment type="caution">
    <text evidence="3">The sequence shown here is derived from an EMBL/GenBank/DDBJ whole genome shotgun (WGS) entry which is preliminary data.</text>
</comment>
<dbReference type="InterPro" id="IPR009279">
    <property type="entry name" value="Portal_Mu"/>
</dbReference>
<dbReference type="InterPro" id="IPR006528">
    <property type="entry name" value="Phage_head_morphogenesis_dom"/>
</dbReference>
<dbReference type="RefSeq" id="WP_119657338.1">
    <property type="nucleotide sequence ID" value="NZ_JBHUOI010000081.1"/>
</dbReference>
<keyword evidence="4" id="KW-1185">Reference proteome</keyword>
<name>A0A418QMN4_9BACT</name>
<reference evidence="3 4" key="2">
    <citation type="submission" date="2019-01" db="EMBL/GenBank/DDBJ databases">
        <title>Hymenobacter humicola sp. nov., isolated from soils in Antarctica.</title>
        <authorList>
            <person name="Sedlacek I."/>
            <person name="Holochova P."/>
            <person name="Kralova S."/>
            <person name="Pantucek R."/>
            <person name="Stankova E."/>
            <person name="Vrbovska V."/>
            <person name="Kristofova L."/>
            <person name="Svec P."/>
            <person name="Busse H.-J."/>
        </authorList>
    </citation>
    <scope>NUCLEOTIDE SEQUENCE [LARGE SCALE GENOMIC DNA]</scope>
    <source>
        <strain evidence="3 4">CCM 8852</strain>
    </source>
</reference>
<feature type="domain" description="Phage-Barnase-EndoU-ColicinE5/D-RelE like nuclease 2" evidence="2">
    <location>
        <begin position="757"/>
        <end position="890"/>
    </location>
</feature>
<dbReference type="Pfam" id="PF18810">
    <property type="entry name" value="PBECR2"/>
    <property type="match status" value="1"/>
</dbReference>
<dbReference type="Pfam" id="PF06074">
    <property type="entry name" value="Portal_Mu"/>
    <property type="match status" value="1"/>
</dbReference>
<dbReference type="Pfam" id="PF04233">
    <property type="entry name" value="Phage_Mu_F"/>
    <property type="match status" value="1"/>
</dbReference>
<reference evidence="3 4" key="1">
    <citation type="submission" date="2018-09" db="EMBL/GenBank/DDBJ databases">
        <authorList>
            <person name="Zeman M."/>
            <person name="Pardy F."/>
        </authorList>
    </citation>
    <scope>NUCLEOTIDE SEQUENCE [LARGE SCALE GENOMIC DNA]</scope>
    <source>
        <strain evidence="3 4">CCM 8852</strain>
    </source>
</reference>
<evidence type="ECO:0000313" key="3">
    <source>
        <dbReference type="EMBL" id="RIY06473.1"/>
    </source>
</evidence>
<dbReference type="AlphaFoldDB" id="A0A418QMN4"/>
<proteinExistence type="predicted"/>
<dbReference type="EMBL" id="QYCN01000040">
    <property type="protein sequence ID" value="RIY06473.1"/>
    <property type="molecule type" value="Genomic_DNA"/>
</dbReference>
<accession>A0A418QMN4</accession>
<gene>
    <name evidence="3" type="ORF">D0T11_18710</name>
</gene>
<dbReference type="OrthoDB" id="9797300at2"/>
<organism evidence="3 4">
    <name type="scientific">Hymenobacter rubripertinctus</name>
    <dbReference type="NCBI Taxonomy" id="2029981"/>
    <lineage>
        <taxon>Bacteria</taxon>
        <taxon>Pseudomonadati</taxon>
        <taxon>Bacteroidota</taxon>
        <taxon>Cytophagia</taxon>
        <taxon>Cytophagales</taxon>
        <taxon>Hymenobacteraceae</taxon>
        <taxon>Hymenobacter</taxon>
    </lineage>
</organism>
<evidence type="ECO:0000259" key="2">
    <source>
        <dbReference type="Pfam" id="PF18810"/>
    </source>
</evidence>
<feature type="domain" description="Phage head morphogenesis" evidence="1">
    <location>
        <begin position="585"/>
        <end position="658"/>
    </location>
</feature>
<protein>
    <submittedName>
        <fullName evidence="3">DUF935 family protein</fullName>
    </submittedName>
</protein>
<dbReference type="Proteomes" id="UP000284250">
    <property type="component" value="Unassembled WGS sequence"/>
</dbReference>
<evidence type="ECO:0000259" key="1">
    <source>
        <dbReference type="Pfam" id="PF04233"/>
    </source>
</evidence>
<dbReference type="InterPro" id="IPR041110">
    <property type="entry name" value="PBECR2"/>
</dbReference>
<sequence length="891" mass="100836">MSFLDRTLDRVTEFVLSRVPDGRIFVENRARMGEAPGQSASAGIVPEAISQRAISLQEWTAAVNAARHPLVRNRRQLYLVFDGVMLDLHLTSLMDKRTEKLQANKFKIVAADNTEQPELTTLFQTLWFRDFIRFAIESVAYGHSLIELFDQADQPVSLKIDKRTVQYFPLRSVKLVPRPHVRPEAGQWVVNTFDQEGSSFRADAVRHYYLEAGRPADLGLLYKITPVALAKRYALGHWSEYNEKLGLPFRSVVMPRPDKKREERLAQILAKMGSAGWGIFHAGEEMKLLESAKTDPHKCFLELLNYCDRQMSKVISGETLTTDEGSGSKSQATVHLEVAELKHEADRTFLEYLINEELIPRLNYLGYPLQGCRYVRDDSMEMSPQEQIKIDGVLLTFYNLDPAYIADKYDIPIESITGKSAAEVEQVLTDAVSKKAKPAAKGLPLPANQHAPTGGCCTPGRIAPANMRELPAGAAVPTMSAEEDAYLRAFYDNAGSRGWSYDSFRRTHSKLLAGVAEGLPAAGLSVEYGADDHLVRANFEADVHRFGHNKTVFQVLQLNQLLKDSLDFDDFQKQAGKVLANLNERNLRTEYEMAKATSTQTASAMRAVADGAQFMRYKATLDDKTRPFHAALHNRVFSLATDDWRKFVAPLGWNCRCHNIYEDDHDGELTTYEDAIGLLGTDEVTRLTRDGFLIDRIDKKKLFTDRQNYMNGLPDPEQVKFQIGKLKYSEQGQERWKDLTQTNFPAHTLQNKSKQDALDDFEATAMDKVKRYVDHRGMPVFLREKELQTHLKPKYLASDQNRQQLYFDISAVLSDPDEVYFFDKSVDANNGNPAGPNAKLSYLHLKFYQDDVVLGAVVGFDEGTPQSLQTWYQVRPNLIDEARRGLLVHKK</sequence>